<dbReference type="InterPro" id="IPR001173">
    <property type="entry name" value="Glyco_trans_2-like"/>
</dbReference>
<dbReference type="Proteomes" id="UP000276282">
    <property type="component" value="Unassembled WGS sequence"/>
</dbReference>
<dbReference type="RefSeq" id="WP_121346013.1">
    <property type="nucleotide sequence ID" value="NZ_RBLG01000002.1"/>
</dbReference>
<keyword evidence="2" id="KW-0808">Transferase</keyword>
<evidence type="ECO:0000313" key="2">
    <source>
        <dbReference type="EMBL" id="RKS53950.1"/>
    </source>
</evidence>
<dbReference type="CDD" id="cd00761">
    <property type="entry name" value="Glyco_tranf_GTA_type"/>
    <property type="match status" value="1"/>
</dbReference>
<proteinExistence type="predicted"/>
<dbReference type="PANTHER" id="PTHR22916">
    <property type="entry name" value="GLYCOSYLTRANSFERASE"/>
    <property type="match status" value="1"/>
</dbReference>
<dbReference type="InterPro" id="IPR029044">
    <property type="entry name" value="Nucleotide-diphossugar_trans"/>
</dbReference>
<name>A0A495PVZ8_9FLAO</name>
<sequence length="325" mass="37841">MKPLVSIIIPLYNSEKYIHDTLYSCLNQTYKNFEIIIVDDGSIDRSSEIVNSMNDNRILYFKIPNGGPCKARNFGISKSSGQLIQFLDADDILHEEKLELQMLQYLKYGDNYIYSGTMGYIIGDEKKLEIGFDFYYSNLKREEYFNRMFDNFGKYYTTGMWLVPAKLVKITAGWNEEVLINNDGEYFTRLILNSEGIIYSEGSIFFYRRDVPQSVSKAFNSKKVYESWLYSYKCYVKSFQQFLDMRASHELGRKALSVYYCNSFPNYPDLLLQCKNEIRNLGYSSPSPHGGLVFKSISMLLGVDLALKIRLFKQRGRLKFNALMN</sequence>
<dbReference type="AlphaFoldDB" id="A0A495PVZ8"/>
<dbReference type="GO" id="GO:0016758">
    <property type="term" value="F:hexosyltransferase activity"/>
    <property type="evidence" value="ECO:0007669"/>
    <property type="project" value="UniProtKB-ARBA"/>
</dbReference>
<accession>A0A495PVZ8</accession>
<evidence type="ECO:0000313" key="3">
    <source>
        <dbReference type="Proteomes" id="UP000276282"/>
    </source>
</evidence>
<protein>
    <submittedName>
        <fullName evidence="2">Glycosyltransferase involved in cell wall biosynthesis</fullName>
    </submittedName>
</protein>
<keyword evidence="3" id="KW-1185">Reference proteome</keyword>
<comment type="caution">
    <text evidence="2">The sequence shown here is derived from an EMBL/GenBank/DDBJ whole genome shotgun (WGS) entry which is preliminary data.</text>
</comment>
<dbReference type="Pfam" id="PF00535">
    <property type="entry name" value="Glycos_transf_2"/>
    <property type="match status" value="1"/>
</dbReference>
<dbReference type="Gene3D" id="3.90.550.10">
    <property type="entry name" value="Spore Coat Polysaccharide Biosynthesis Protein SpsA, Chain A"/>
    <property type="match status" value="1"/>
</dbReference>
<dbReference type="PANTHER" id="PTHR22916:SF3">
    <property type="entry name" value="UDP-GLCNAC:BETAGAL BETA-1,3-N-ACETYLGLUCOSAMINYLTRANSFERASE-LIKE PROTEIN 1"/>
    <property type="match status" value="1"/>
</dbReference>
<reference evidence="2 3" key="1">
    <citation type="submission" date="2018-10" db="EMBL/GenBank/DDBJ databases">
        <title>Genomic Encyclopedia of Archaeal and Bacterial Type Strains, Phase II (KMG-II): from individual species to whole genera.</title>
        <authorList>
            <person name="Goeker M."/>
        </authorList>
    </citation>
    <scope>NUCLEOTIDE SEQUENCE [LARGE SCALE GENOMIC DNA]</scope>
    <source>
        <strain evidence="2 3">DSM 19839</strain>
    </source>
</reference>
<dbReference type="SUPFAM" id="SSF53448">
    <property type="entry name" value="Nucleotide-diphospho-sugar transferases"/>
    <property type="match status" value="1"/>
</dbReference>
<evidence type="ECO:0000259" key="1">
    <source>
        <dbReference type="Pfam" id="PF00535"/>
    </source>
</evidence>
<organism evidence="2 3">
    <name type="scientific">Gillisia mitskevichiae</name>
    <dbReference type="NCBI Taxonomy" id="270921"/>
    <lineage>
        <taxon>Bacteria</taxon>
        <taxon>Pseudomonadati</taxon>
        <taxon>Bacteroidota</taxon>
        <taxon>Flavobacteriia</taxon>
        <taxon>Flavobacteriales</taxon>
        <taxon>Flavobacteriaceae</taxon>
        <taxon>Gillisia</taxon>
    </lineage>
</organism>
<dbReference type="OrthoDB" id="597270at2"/>
<gene>
    <name evidence="2" type="ORF">BC962_2217</name>
</gene>
<feature type="domain" description="Glycosyltransferase 2-like" evidence="1">
    <location>
        <begin position="6"/>
        <end position="139"/>
    </location>
</feature>
<dbReference type="EMBL" id="RBLG01000002">
    <property type="protein sequence ID" value="RKS53950.1"/>
    <property type="molecule type" value="Genomic_DNA"/>
</dbReference>